<dbReference type="GO" id="GO:0005524">
    <property type="term" value="F:ATP binding"/>
    <property type="evidence" value="ECO:0007669"/>
    <property type="project" value="UniProtKB-KW"/>
</dbReference>
<reference evidence="5" key="2">
    <citation type="submission" date="2021-01" db="EMBL/GenBank/DDBJ databases">
        <authorList>
            <person name="Mieszkin S."/>
            <person name="Pouder E."/>
            <person name="Alain K."/>
        </authorList>
    </citation>
    <scope>NUCLEOTIDE SEQUENCE</scope>
    <source>
        <strain evidence="5">HW T2.11</strain>
    </source>
</reference>
<evidence type="ECO:0000256" key="3">
    <source>
        <dbReference type="ARBA" id="ARBA00022840"/>
    </source>
</evidence>
<dbReference type="InterPro" id="IPR003593">
    <property type="entry name" value="AAA+_ATPase"/>
</dbReference>
<feature type="domain" description="ABC transporter" evidence="4">
    <location>
        <begin position="2"/>
        <end position="249"/>
    </location>
</feature>
<protein>
    <submittedName>
        <fullName evidence="5">ABC transporter ATP-binding protein</fullName>
    </submittedName>
</protein>
<evidence type="ECO:0000259" key="4">
    <source>
        <dbReference type="PROSITE" id="PS50893"/>
    </source>
</evidence>
<dbReference type="PANTHER" id="PTHR45772">
    <property type="entry name" value="CONSERVED COMPONENT OF ABC TRANSPORTER FOR NATURAL AMINO ACIDS-RELATED"/>
    <property type="match status" value="1"/>
</dbReference>
<gene>
    <name evidence="5" type="ORF">ASILVAE211_22935</name>
</gene>
<keyword evidence="3 5" id="KW-0067">ATP-binding</keyword>
<evidence type="ECO:0000313" key="6">
    <source>
        <dbReference type="Proteomes" id="UP000708298"/>
    </source>
</evidence>
<sequence>MLTVCDLSVSYGRFQALRSVSLQAAPGSILGLIGPNGSGKSTFLNVIAGVQAVASGEVRLDGTLVPLGLPERVAAHGIGRSFQTPRLAHRLTVFQNIMIGARPQAGERLRSLFLQPATVRRREADIQDEARSVLRRLDLSHKANDYAGMLSGGQQKLLSLGMLLMGHPRVLLLDEPAAGVNPVLIERQINLLKELRAEGRIILLVEHNMEMVCGVCDRVVVLDSGAVIAEGDPDAIRRDERVMRSYLGEPA</sequence>
<dbReference type="CDD" id="cd03219">
    <property type="entry name" value="ABC_Mj1267_LivG_branched"/>
    <property type="match status" value="1"/>
</dbReference>
<dbReference type="EMBL" id="JAESVB010000022">
    <property type="protein sequence ID" value="MCB8878062.1"/>
    <property type="molecule type" value="Genomic_DNA"/>
</dbReference>
<reference evidence="5" key="1">
    <citation type="journal article" date="2021" name="Microorganisms">
        <title>Acidisoma silvae sp. nov. and Acidisomacellulosilytica sp. nov., Two Acidophilic Bacteria Isolated from Decaying Wood, Hydrolyzing Cellulose and Producing Poly-3-hydroxybutyrate.</title>
        <authorList>
            <person name="Mieszkin S."/>
            <person name="Pouder E."/>
            <person name="Uroz S."/>
            <person name="Simon-Colin C."/>
            <person name="Alain K."/>
        </authorList>
    </citation>
    <scope>NUCLEOTIDE SEQUENCE</scope>
    <source>
        <strain evidence="5">HW T2.11</strain>
    </source>
</reference>
<keyword evidence="1" id="KW-0813">Transport</keyword>
<dbReference type="Pfam" id="PF12399">
    <property type="entry name" value="BCA_ABC_TP_C"/>
    <property type="match status" value="1"/>
</dbReference>
<dbReference type="GO" id="GO:0005886">
    <property type="term" value="C:plasma membrane"/>
    <property type="evidence" value="ECO:0007669"/>
    <property type="project" value="TreeGrafter"/>
</dbReference>
<dbReference type="GO" id="GO:0016887">
    <property type="term" value="F:ATP hydrolysis activity"/>
    <property type="evidence" value="ECO:0007669"/>
    <property type="project" value="InterPro"/>
</dbReference>
<dbReference type="RefSeq" id="WP_227323703.1">
    <property type="nucleotide sequence ID" value="NZ_JAESVB010000022.1"/>
</dbReference>
<dbReference type="PANTHER" id="PTHR45772:SF9">
    <property type="entry name" value="CONSERVED COMPONENT OF ABC TRANSPORTER FOR NATURAL AMINO ACIDS"/>
    <property type="match status" value="1"/>
</dbReference>
<keyword evidence="2" id="KW-0547">Nucleotide-binding</keyword>
<dbReference type="InterPro" id="IPR017871">
    <property type="entry name" value="ABC_transporter-like_CS"/>
</dbReference>
<dbReference type="InterPro" id="IPR051120">
    <property type="entry name" value="ABC_AA/LPS_Transport"/>
</dbReference>
<dbReference type="AlphaFoldDB" id="A0A963YVN0"/>
<dbReference type="PROSITE" id="PS00211">
    <property type="entry name" value="ABC_TRANSPORTER_1"/>
    <property type="match status" value="1"/>
</dbReference>
<dbReference type="InterPro" id="IPR032823">
    <property type="entry name" value="BCA_ABC_TP_C"/>
</dbReference>
<dbReference type="Pfam" id="PF00005">
    <property type="entry name" value="ABC_tran"/>
    <property type="match status" value="1"/>
</dbReference>
<dbReference type="InterPro" id="IPR027417">
    <property type="entry name" value="P-loop_NTPase"/>
</dbReference>
<dbReference type="PROSITE" id="PS50893">
    <property type="entry name" value="ABC_TRANSPORTER_2"/>
    <property type="match status" value="1"/>
</dbReference>
<dbReference type="Gene3D" id="3.40.50.300">
    <property type="entry name" value="P-loop containing nucleotide triphosphate hydrolases"/>
    <property type="match status" value="1"/>
</dbReference>
<name>A0A963YVN0_9PROT</name>
<comment type="caution">
    <text evidence="5">The sequence shown here is derived from an EMBL/GenBank/DDBJ whole genome shotgun (WGS) entry which is preliminary data.</text>
</comment>
<evidence type="ECO:0000256" key="1">
    <source>
        <dbReference type="ARBA" id="ARBA00022448"/>
    </source>
</evidence>
<accession>A0A963YVN0</accession>
<dbReference type="InterPro" id="IPR003439">
    <property type="entry name" value="ABC_transporter-like_ATP-bd"/>
</dbReference>
<dbReference type="Proteomes" id="UP000708298">
    <property type="component" value="Unassembled WGS sequence"/>
</dbReference>
<dbReference type="SMART" id="SM00382">
    <property type="entry name" value="AAA"/>
    <property type="match status" value="1"/>
</dbReference>
<keyword evidence="6" id="KW-1185">Reference proteome</keyword>
<proteinExistence type="predicted"/>
<evidence type="ECO:0000313" key="5">
    <source>
        <dbReference type="EMBL" id="MCB8878062.1"/>
    </source>
</evidence>
<evidence type="ECO:0000256" key="2">
    <source>
        <dbReference type="ARBA" id="ARBA00022741"/>
    </source>
</evidence>
<dbReference type="SUPFAM" id="SSF52540">
    <property type="entry name" value="P-loop containing nucleoside triphosphate hydrolases"/>
    <property type="match status" value="1"/>
</dbReference>
<organism evidence="5 6">
    <name type="scientific">Acidisoma silvae</name>
    <dbReference type="NCBI Taxonomy" id="2802396"/>
    <lineage>
        <taxon>Bacteria</taxon>
        <taxon>Pseudomonadati</taxon>
        <taxon>Pseudomonadota</taxon>
        <taxon>Alphaproteobacteria</taxon>
        <taxon>Acetobacterales</taxon>
        <taxon>Acidocellaceae</taxon>
        <taxon>Acidisoma</taxon>
    </lineage>
</organism>